<dbReference type="AlphaFoldDB" id="A0A8J1U7U6"/>
<gene>
    <name evidence="2" type="ORF">OFUS_LOCUS1339</name>
</gene>
<proteinExistence type="predicted"/>
<name>A0A8J1U7U6_OWEFU</name>
<organism evidence="2 3">
    <name type="scientific">Owenia fusiformis</name>
    <name type="common">Polychaete worm</name>
    <dbReference type="NCBI Taxonomy" id="6347"/>
    <lineage>
        <taxon>Eukaryota</taxon>
        <taxon>Metazoa</taxon>
        <taxon>Spiralia</taxon>
        <taxon>Lophotrochozoa</taxon>
        <taxon>Annelida</taxon>
        <taxon>Polychaeta</taxon>
        <taxon>Sedentaria</taxon>
        <taxon>Canalipalpata</taxon>
        <taxon>Sabellida</taxon>
        <taxon>Oweniida</taxon>
        <taxon>Oweniidae</taxon>
        <taxon>Owenia</taxon>
    </lineage>
</organism>
<evidence type="ECO:0000313" key="3">
    <source>
        <dbReference type="Proteomes" id="UP000749559"/>
    </source>
</evidence>
<sequence length="339" mass="38071">MAGSVSRLSAIRRHILYRFIHSTSTSNEANCDRDSDTAFASSWNNEYKLRENVIIRTMKEEDIPVFAAWVVSLKWGYTESMVSAICKYDLKRCFTATSTNGKILGLYAGCVQTPEKAFASLCVVDSDVRGGCVLKALQINYTNSIGSQNVAYDVRKHLIETYKSFPGTALSFKRNCYEGFLTIPDDNDKSPGDVRVVPADEVHFDKLTEYDASIGQVYRPTFIKEYCFNNESYSIIAQKKANEICGFATMHFANVYNFIGPYYADDETTANALLNNLHSKADNKKKTQILCPDRNTSGCALIEKYGLSLVTYSQRMYNLFEPELPLKLVYGLPLGFGPL</sequence>
<dbReference type="Proteomes" id="UP000749559">
    <property type="component" value="Unassembled WGS sequence"/>
</dbReference>
<dbReference type="InterPro" id="IPR052729">
    <property type="entry name" value="Acyl/Acetyltrans_Enzymes"/>
</dbReference>
<dbReference type="EMBL" id="CAIIXF020000001">
    <property type="protein sequence ID" value="CAH1773798.1"/>
    <property type="molecule type" value="Genomic_DNA"/>
</dbReference>
<dbReference type="InterPro" id="IPR016181">
    <property type="entry name" value="Acyl_CoA_acyltransferase"/>
</dbReference>
<dbReference type="InterPro" id="IPR041496">
    <property type="entry name" value="YitH/HolE_GNAT"/>
</dbReference>
<reference evidence="2" key="1">
    <citation type="submission" date="2022-03" db="EMBL/GenBank/DDBJ databases">
        <authorList>
            <person name="Martin C."/>
        </authorList>
    </citation>
    <scope>NUCLEOTIDE SEQUENCE</scope>
</reference>
<evidence type="ECO:0000313" key="2">
    <source>
        <dbReference type="EMBL" id="CAH1773798.1"/>
    </source>
</evidence>
<dbReference type="Pfam" id="PF18014">
    <property type="entry name" value="Acetyltransf_18"/>
    <property type="match status" value="1"/>
</dbReference>
<keyword evidence="3" id="KW-1185">Reference proteome</keyword>
<comment type="caution">
    <text evidence="2">The sequence shown here is derived from an EMBL/GenBank/DDBJ whole genome shotgun (WGS) entry which is preliminary data.</text>
</comment>
<accession>A0A8J1U7U6</accession>
<evidence type="ECO:0000259" key="1">
    <source>
        <dbReference type="Pfam" id="PF18014"/>
    </source>
</evidence>
<dbReference type="PANTHER" id="PTHR47237">
    <property type="entry name" value="SLL0310 PROTEIN"/>
    <property type="match status" value="1"/>
</dbReference>
<protein>
    <recommendedName>
        <fullName evidence="1">YitH/HolE acetyltransferase (GNAT) domain-containing protein</fullName>
    </recommendedName>
</protein>
<dbReference type="PANTHER" id="PTHR47237:SF1">
    <property type="entry name" value="SLL0310 PROTEIN"/>
    <property type="match status" value="1"/>
</dbReference>
<feature type="domain" description="YitH/HolE acetyltransferase (GNAT)" evidence="1">
    <location>
        <begin position="209"/>
        <end position="318"/>
    </location>
</feature>
<dbReference type="SUPFAM" id="SSF55729">
    <property type="entry name" value="Acyl-CoA N-acyltransferases (Nat)"/>
    <property type="match status" value="1"/>
</dbReference>
<dbReference type="Gene3D" id="3.40.630.90">
    <property type="match status" value="1"/>
</dbReference>